<dbReference type="GO" id="GO:0008429">
    <property type="term" value="F:phosphatidylethanolamine binding"/>
    <property type="evidence" value="ECO:0007669"/>
    <property type="project" value="TreeGrafter"/>
</dbReference>
<accession>A0A811KFG0</accession>
<comment type="caution">
    <text evidence="2">The sequence shown here is derived from an EMBL/GenBank/DDBJ whole genome shotgun (WGS) entry which is preliminary data.</text>
</comment>
<evidence type="ECO:0000259" key="1">
    <source>
        <dbReference type="PROSITE" id="PS50004"/>
    </source>
</evidence>
<dbReference type="Proteomes" id="UP000783686">
    <property type="component" value="Unassembled WGS sequence"/>
</dbReference>
<name>A0A811KFG0_9BILA</name>
<dbReference type="SUPFAM" id="SSF49562">
    <property type="entry name" value="C2 domain (Calcium/lipid-binding domain, CaLB)"/>
    <property type="match status" value="1"/>
</dbReference>
<sequence length="354" mass="41348">MTKLNKNCIIAFWLHNLEDDVLEDPKFLIISPRLNNFLKTFHKSSNFESNIYINSLDGWTYVDLHLHYRFSGNLLWASLHLLVDSTRTIEICFTIASNFLTYPLIKHMAQCIKEKLENPISFFITIDIDRVMLSPFIILGHRIRSIDMRGFANYRCIKDFAGFEMDKINLYTKFDSAYLVPLTQVRLKKLNTFGNTLDIMIQNELIHLGLKELHVQYLNHECSVQNLRLLNRAYPDLKYISIQNPCLQGDPNIKEKTLELVDIAEELYHQHNTTIKLDIMFVGSQLFKTLTINNNSNPVFNEYFEAIVDQAAVQKIRLSMFDEDTKRQDEELGRLSIPLSYFRKQKVVSKMPPG</sequence>
<protein>
    <recommendedName>
        <fullName evidence="1">C2 domain-containing protein</fullName>
    </recommendedName>
</protein>
<feature type="domain" description="C2" evidence="1">
    <location>
        <begin position="234"/>
        <end position="352"/>
    </location>
</feature>
<dbReference type="GO" id="GO:0005509">
    <property type="term" value="F:calcium ion binding"/>
    <property type="evidence" value="ECO:0007669"/>
    <property type="project" value="TreeGrafter"/>
</dbReference>
<dbReference type="SMART" id="SM00239">
    <property type="entry name" value="C2"/>
    <property type="match status" value="1"/>
</dbReference>
<dbReference type="OrthoDB" id="1029639at2759"/>
<gene>
    <name evidence="2" type="ORF">BOKJ2_LOCUS5158</name>
</gene>
<dbReference type="PANTHER" id="PTHR45761:SF1">
    <property type="entry name" value="EXTENDED SYNAPTOTAGMIN-LIKE PROTEIN 2, ISOFORM C"/>
    <property type="match status" value="1"/>
</dbReference>
<proteinExistence type="predicted"/>
<evidence type="ECO:0000313" key="2">
    <source>
        <dbReference type="EMBL" id="CAD5213569.1"/>
    </source>
</evidence>
<dbReference type="EMBL" id="CAJFCW020000003">
    <property type="protein sequence ID" value="CAG9101129.1"/>
    <property type="molecule type" value="Genomic_DNA"/>
</dbReference>
<dbReference type="AlphaFoldDB" id="A0A811KFG0"/>
<keyword evidence="3" id="KW-1185">Reference proteome</keyword>
<dbReference type="PROSITE" id="PS50004">
    <property type="entry name" value="C2"/>
    <property type="match status" value="1"/>
</dbReference>
<dbReference type="GO" id="GO:0031210">
    <property type="term" value="F:phosphatidylcholine binding"/>
    <property type="evidence" value="ECO:0007669"/>
    <property type="project" value="TreeGrafter"/>
</dbReference>
<dbReference type="InterPro" id="IPR000008">
    <property type="entry name" value="C2_dom"/>
</dbReference>
<dbReference type="GO" id="GO:0005789">
    <property type="term" value="C:endoplasmic reticulum membrane"/>
    <property type="evidence" value="ECO:0007669"/>
    <property type="project" value="TreeGrafter"/>
</dbReference>
<dbReference type="InterPro" id="IPR051634">
    <property type="entry name" value="Extended_Synaptotagmin"/>
</dbReference>
<organism evidence="2 3">
    <name type="scientific">Bursaphelenchus okinawaensis</name>
    <dbReference type="NCBI Taxonomy" id="465554"/>
    <lineage>
        <taxon>Eukaryota</taxon>
        <taxon>Metazoa</taxon>
        <taxon>Ecdysozoa</taxon>
        <taxon>Nematoda</taxon>
        <taxon>Chromadorea</taxon>
        <taxon>Rhabditida</taxon>
        <taxon>Tylenchina</taxon>
        <taxon>Tylenchomorpha</taxon>
        <taxon>Aphelenchoidea</taxon>
        <taxon>Aphelenchoididae</taxon>
        <taxon>Bursaphelenchus</taxon>
    </lineage>
</organism>
<dbReference type="Pfam" id="PF00168">
    <property type="entry name" value="C2"/>
    <property type="match status" value="1"/>
</dbReference>
<dbReference type="Gene3D" id="2.60.40.150">
    <property type="entry name" value="C2 domain"/>
    <property type="match status" value="1"/>
</dbReference>
<dbReference type="InterPro" id="IPR035892">
    <property type="entry name" value="C2_domain_sf"/>
</dbReference>
<evidence type="ECO:0000313" key="3">
    <source>
        <dbReference type="Proteomes" id="UP000614601"/>
    </source>
</evidence>
<dbReference type="Proteomes" id="UP000614601">
    <property type="component" value="Unassembled WGS sequence"/>
</dbReference>
<dbReference type="GO" id="GO:0005544">
    <property type="term" value="F:calcium-dependent phospholipid binding"/>
    <property type="evidence" value="ECO:0007669"/>
    <property type="project" value="TreeGrafter"/>
</dbReference>
<dbReference type="GO" id="GO:0035091">
    <property type="term" value="F:phosphatidylinositol binding"/>
    <property type="evidence" value="ECO:0007669"/>
    <property type="project" value="TreeGrafter"/>
</dbReference>
<dbReference type="EMBL" id="CAJFDH010000003">
    <property type="protein sequence ID" value="CAD5213569.1"/>
    <property type="molecule type" value="Genomic_DNA"/>
</dbReference>
<dbReference type="PANTHER" id="PTHR45761">
    <property type="entry name" value="EXTENDED SYNAPTOTAGMIN-LIKE PROTEIN 2, ISOFORM C"/>
    <property type="match status" value="1"/>
</dbReference>
<reference evidence="2" key="1">
    <citation type="submission" date="2020-09" db="EMBL/GenBank/DDBJ databases">
        <authorList>
            <person name="Kikuchi T."/>
        </authorList>
    </citation>
    <scope>NUCLEOTIDE SEQUENCE</scope>
    <source>
        <strain evidence="2">SH1</strain>
    </source>
</reference>